<proteinExistence type="inferred from homology"/>
<dbReference type="PANTHER" id="PTHR43157">
    <property type="entry name" value="PHOSPHATIDYLINOSITOL-GLYCAN BIOSYNTHESIS CLASS F PROTEIN-RELATED"/>
    <property type="match status" value="1"/>
</dbReference>
<dbReference type="GO" id="GO:0016491">
    <property type="term" value="F:oxidoreductase activity"/>
    <property type="evidence" value="ECO:0007669"/>
    <property type="project" value="UniProtKB-KW"/>
</dbReference>
<dbReference type="SUPFAM" id="SSF51735">
    <property type="entry name" value="NAD(P)-binding Rossmann-fold domains"/>
    <property type="match status" value="1"/>
</dbReference>
<keyword evidence="4" id="KW-1185">Reference proteome</keyword>
<accession>A0ABT6F813</accession>
<evidence type="ECO:0000313" key="3">
    <source>
        <dbReference type="EMBL" id="MDG3003726.1"/>
    </source>
</evidence>
<name>A0ABT6F813_9BACT</name>
<reference evidence="3 4" key="1">
    <citation type="submission" date="2023-03" db="EMBL/GenBank/DDBJ databases">
        <title>Paludisphaera mucosa sp. nov. a novel planctomycete from northern fen.</title>
        <authorList>
            <person name="Ivanova A."/>
        </authorList>
    </citation>
    <scope>NUCLEOTIDE SEQUENCE [LARGE SCALE GENOMIC DNA]</scope>
    <source>
        <strain evidence="3 4">Pla2</strain>
    </source>
</reference>
<comment type="similarity">
    <text evidence="2">Belongs to the short-chain dehydrogenases/reductases (SDR) family.</text>
</comment>
<dbReference type="EMBL" id="JARRAG010000001">
    <property type="protein sequence ID" value="MDG3003726.1"/>
    <property type="molecule type" value="Genomic_DNA"/>
</dbReference>
<dbReference type="PRINTS" id="PR00080">
    <property type="entry name" value="SDRFAMILY"/>
</dbReference>
<protein>
    <submittedName>
        <fullName evidence="3">SDR family oxidoreductase</fullName>
        <ecNumber evidence="3">1.-.-.-</ecNumber>
    </submittedName>
</protein>
<gene>
    <name evidence="3" type="ORF">PZE19_08090</name>
</gene>
<dbReference type="Pfam" id="PF00106">
    <property type="entry name" value="adh_short"/>
    <property type="match status" value="1"/>
</dbReference>
<dbReference type="Gene3D" id="3.40.50.720">
    <property type="entry name" value="NAD(P)-binding Rossmann-like Domain"/>
    <property type="match status" value="1"/>
</dbReference>
<dbReference type="RefSeq" id="WP_277860075.1">
    <property type="nucleotide sequence ID" value="NZ_JARRAG010000001.1"/>
</dbReference>
<evidence type="ECO:0000256" key="1">
    <source>
        <dbReference type="ARBA" id="ARBA00023002"/>
    </source>
</evidence>
<dbReference type="EC" id="1.-.-.-" evidence="3"/>
<organism evidence="3 4">
    <name type="scientific">Paludisphaera mucosa</name>
    <dbReference type="NCBI Taxonomy" id="3030827"/>
    <lineage>
        <taxon>Bacteria</taxon>
        <taxon>Pseudomonadati</taxon>
        <taxon>Planctomycetota</taxon>
        <taxon>Planctomycetia</taxon>
        <taxon>Isosphaerales</taxon>
        <taxon>Isosphaeraceae</taxon>
        <taxon>Paludisphaera</taxon>
    </lineage>
</organism>
<evidence type="ECO:0000313" key="4">
    <source>
        <dbReference type="Proteomes" id="UP001216907"/>
    </source>
</evidence>
<dbReference type="InterPro" id="IPR036291">
    <property type="entry name" value="NAD(P)-bd_dom_sf"/>
</dbReference>
<dbReference type="Proteomes" id="UP001216907">
    <property type="component" value="Unassembled WGS sequence"/>
</dbReference>
<keyword evidence="1 3" id="KW-0560">Oxidoreductase</keyword>
<dbReference type="CDD" id="cd05327">
    <property type="entry name" value="retinol-DH_like_SDR_c_like"/>
    <property type="match status" value="1"/>
</dbReference>
<comment type="caution">
    <text evidence="3">The sequence shown here is derived from an EMBL/GenBank/DDBJ whole genome shotgun (WGS) entry which is preliminary data.</text>
</comment>
<dbReference type="PRINTS" id="PR00081">
    <property type="entry name" value="GDHRDH"/>
</dbReference>
<dbReference type="InterPro" id="IPR002347">
    <property type="entry name" value="SDR_fam"/>
</dbReference>
<evidence type="ECO:0000256" key="2">
    <source>
        <dbReference type="RuleBase" id="RU000363"/>
    </source>
</evidence>
<sequence>MVNDPAIPAMKDKAVLVTGATAGIGFVTARSLAGAGSRVFLVGRSSESAADAARRIRAEVDDAEVEPLAADLSSQAAVRAVAEEIGKRTERLDVLVNNAGGIYLERIETVDGVEMTFAVNHLAPFLLTNLLLPLLRAAPSARIVNVASGAHFGVSMSFDDLEGRRRFSGWRAYQQSKLANILFTRELARRLKGQPITVNALHPGYVNTQIFRNETWKGRVMRGFANVFAITPEQGAATTLYLATSPEVADVSGDYFVKSRPARSSRPANDAAAAKRLWDVSEAMTGLAAPAA</sequence>
<dbReference type="PANTHER" id="PTHR43157:SF31">
    <property type="entry name" value="PHOSPHATIDYLINOSITOL-GLYCAN BIOSYNTHESIS CLASS F PROTEIN"/>
    <property type="match status" value="1"/>
</dbReference>